<dbReference type="PANTHER" id="PTHR21240">
    <property type="entry name" value="2-AMINO-3-CARBOXYLMUCONATE-6-SEMIALDEHYDE DECARBOXYLASE"/>
    <property type="match status" value="1"/>
</dbReference>
<dbReference type="EMBL" id="SJKD01000010">
    <property type="protein sequence ID" value="TCC44260.1"/>
    <property type="molecule type" value="Genomic_DNA"/>
</dbReference>
<dbReference type="OrthoDB" id="8673173at2"/>
<evidence type="ECO:0000259" key="2">
    <source>
        <dbReference type="Pfam" id="PF04909"/>
    </source>
</evidence>
<gene>
    <name evidence="3" type="ORF">E0H75_36020</name>
</gene>
<evidence type="ECO:0000313" key="3">
    <source>
        <dbReference type="EMBL" id="TCC44260.1"/>
    </source>
</evidence>
<dbReference type="GO" id="GO:0019748">
    <property type="term" value="P:secondary metabolic process"/>
    <property type="evidence" value="ECO:0007669"/>
    <property type="project" value="TreeGrafter"/>
</dbReference>
<dbReference type="PANTHER" id="PTHR21240:SF28">
    <property type="entry name" value="ISO-OROTATE DECARBOXYLASE (EUROFUNG)"/>
    <property type="match status" value="1"/>
</dbReference>
<sequence>MPEPLADVRLRDFAPVSMMTTATTTVTDPAAPIVDVHNHLGRRNTGVWRAPEPDALIKTMDEAGVATIVNLDGEWTDELEANLDRYDRQYPGRFVTFARLDWSDTSTPGWGDRMGASLTDSVRRGAAGLKLWKDIGLRIRDENSELIFLDDQRLEPLWDALAESGVPALIHTADPAAFFQPLDRHNERLEELLRHPDWHFYGPEFPPLQRLLDALEAVIAAHPQVRFIGAHVGCLAENLDWVEQMLDRYPNYRVDLAARIAELGRQPRRTRALIERHPDRVLLGTDCAPPEVADYRMYLRFLASADEGFAYSSSEPPPNGRWTISGLGLPDELAARVEGDNARAFIPALAQAQAGNSDGGL</sequence>
<reference evidence="3 4" key="1">
    <citation type="submission" date="2019-02" db="EMBL/GenBank/DDBJ databases">
        <title>Kribbella capetownensis sp. nov. and Kribbella speibonae sp. nov., isolated from soil.</title>
        <authorList>
            <person name="Curtis S.M."/>
            <person name="Norton I."/>
            <person name="Everest G.J."/>
            <person name="Meyers P.R."/>
        </authorList>
    </citation>
    <scope>NUCLEOTIDE SEQUENCE [LARGE SCALE GENOMIC DNA]</scope>
    <source>
        <strain evidence="3 4">YM53</strain>
    </source>
</reference>
<keyword evidence="1" id="KW-0456">Lyase</keyword>
<feature type="domain" description="Amidohydrolase-related" evidence="2">
    <location>
        <begin position="148"/>
        <end position="345"/>
    </location>
</feature>
<name>A0A4R0JE74_9ACTN</name>
<dbReference type="GO" id="GO:0016831">
    <property type="term" value="F:carboxy-lyase activity"/>
    <property type="evidence" value="ECO:0007669"/>
    <property type="project" value="InterPro"/>
</dbReference>
<dbReference type="InterPro" id="IPR032465">
    <property type="entry name" value="ACMSD"/>
</dbReference>
<proteinExistence type="predicted"/>
<dbReference type="GO" id="GO:0005737">
    <property type="term" value="C:cytoplasm"/>
    <property type="evidence" value="ECO:0007669"/>
    <property type="project" value="TreeGrafter"/>
</dbReference>
<dbReference type="Pfam" id="PF04909">
    <property type="entry name" value="Amidohydro_2"/>
    <property type="match status" value="1"/>
</dbReference>
<comment type="caution">
    <text evidence="3">The sequence shown here is derived from an EMBL/GenBank/DDBJ whole genome shotgun (WGS) entry which is preliminary data.</text>
</comment>
<organism evidence="3 4">
    <name type="scientific">Kribbella capetownensis</name>
    <dbReference type="NCBI Taxonomy" id="1572659"/>
    <lineage>
        <taxon>Bacteria</taxon>
        <taxon>Bacillati</taxon>
        <taxon>Actinomycetota</taxon>
        <taxon>Actinomycetes</taxon>
        <taxon>Propionibacteriales</taxon>
        <taxon>Kribbellaceae</taxon>
        <taxon>Kribbella</taxon>
    </lineage>
</organism>
<keyword evidence="3" id="KW-0378">Hydrolase</keyword>
<keyword evidence="4" id="KW-1185">Reference proteome</keyword>
<dbReference type="Proteomes" id="UP000293342">
    <property type="component" value="Unassembled WGS sequence"/>
</dbReference>
<dbReference type="GO" id="GO:0016787">
    <property type="term" value="F:hydrolase activity"/>
    <property type="evidence" value="ECO:0007669"/>
    <property type="project" value="UniProtKB-KW"/>
</dbReference>
<dbReference type="AlphaFoldDB" id="A0A4R0JE74"/>
<dbReference type="InterPro" id="IPR032466">
    <property type="entry name" value="Metal_Hydrolase"/>
</dbReference>
<protein>
    <submittedName>
        <fullName evidence="3">Amidohydrolase</fullName>
    </submittedName>
</protein>
<evidence type="ECO:0000256" key="1">
    <source>
        <dbReference type="ARBA" id="ARBA00023239"/>
    </source>
</evidence>
<accession>A0A4R0JE74</accession>
<dbReference type="SUPFAM" id="SSF51556">
    <property type="entry name" value="Metallo-dependent hydrolases"/>
    <property type="match status" value="1"/>
</dbReference>
<evidence type="ECO:0000313" key="4">
    <source>
        <dbReference type="Proteomes" id="UP000293342"/>
    </source>
</evidence>
<dbReference type="Gene3D" id="3.20.20.140">
    <property type="entry name" value="Metal-dependent hydrolases"/>
    <property type="match status" value="1"/>
</dbReference>
<dbReference type="InterPro" id="IPR006680">
    <property type="entry name" value="Amidohydro-rel"/>
</dbReference>
<dbReference type="RefSeq" id="WP_131518180.1">
    <property type="nucleotide sequence ID" value="NZ_SJKD01000010.1"/>
</dbReference>